<evidence type="ECO:0000313" key="1">
    <source>
        <dbReference type="EMBL" id="KTD78006.1"/>
    </source>
</evidence>
<dbReference type="AlphaFoldDB" id="A0A378LC60"/>
<proteinExistence type="predicted"/>
<evidence type="ECO:0000313" key="3">
    <source>
        <dbReference type="Proteomes" id="UP000054820"/>
    </source>
</evidence>
<evidence type="ECO:0000313" key="4">
    <source>
        <dbReference type="Proteomes" id="UP000255110"/>
    </source>
</evidence>
<evidence type="ECO:0000313" key="2">
    <source>
        <dbReference type="EMBL" id="STY24403.1"/>
    </source>
</evidence>
<reference evidence="1 3" key="1">
    <citation type="submission" date="2015-11" db="EMBL/GenBank/DDBJ databases">
        <title>Genomic analysis of 38 Legionella species identifies large and diverse effector repertoires.</title>
        <authorList>
            <person name="Burstein D."/>
            <person name="Amaro F."/>
            <person name="Zusman T."/>
            <person name="Lifshitz Z."/>
            <person name="Cohen O."/>
            <person name="Gilbert J.A."/>
            <person name="Pupko T."/>
            <person name="Shuman H.A."/>
            <person name="Segal G."/>
        </authorList>
    </citation>
    <scope>NUCLEOTIDE SEQUENCE [LARGE SCALE GENOMIC DNA]</scope>
    <source>
        <strain evidence="1 3">SC-18-C9</strain>
    </source>
</reference>
<dbReference type="Proteomes" id="UP000054820">
    <property type="component" value="Unassembled WGS sequence"/>
</dbReference>
<reference evidence="2 4" key="2">
    <citation type="submission" date="2018-06" db="EMBL/GenBank/DDBJ databases">
        <authorList>
            <consortium name="Pathogen Informatics"/>
            <person name="Doyle S."/>
        </authorList>
    </citation>
    <scope>NUCLEOTIDE SEQUENCE [LARGE SCALE GENOMIC DNA]</scope>
    <source>
        <strain evidence="2 4">NCTC11991</strain>
    </source>
</reference>
<dbReference type="Proteomes" id="UP000255110">
    <property type="component" value="Unassembled WGS sequence"/>
</dbReference>
<name>A0A378LC60_9GAMM</name>
<dbReference type="EMBL" id="LNYZ01000011">
    <property type="protein sequence ID" value="KTD78006.1"/>
    <property type="molecule type" value="Genomic_DNA"/>
</dbReference>
<protein>
    <submittedName>
        <fullName evidence="1">Dot/Icm T4SS effector</fullName>
    </submittedName>
    <submittedName>
        <fullName evidence="2">Dot/Icm secretion system substrate</fullName>
    </submittedName>
</protein>
<dbReference type="EMBL" id="UGOY01000001">
    <property type="protein sequence ID" value="STY24403.1"/>
    <property type="molecule type" value="Genomic_DNA"/>
</dbReference>
<organism evidence="2 4">
    <name type="scientific">Legionella steigerwaltii</name>
    <dbReference type="NCBI Taxonomy" id="460"/>
    <lineage>
        <taxon>Bacteria</taxon>
        <taxon>Pseudomonadati</taxon>
        <taxon>Pseudomonadota</taxon>
        <taxon>Gammaproteobacteria</taxon>
        <taxon>Legionellales</taxon>
        <taxon>Legionellaceae</taxon>
        <taxon>Legionella</taxon>
    </lineage>
</organism>
<gene>
    <name evidence="1" type="ORF">Lstg_1488</name>
    <name evidence="2" type="ORF">NCTC11991_03028</name>
</gene>
<accession>A0A378LC60</accession>
<sequence>MAKIVYHSFDFDGCFSNEATDHALGPDWTTKKSNEEVNKIHLDVNREFIESLEQGEQTVLLVGSNRQDPYIDLKNSRKKIPPPGSVFPRMEALAEKMGETTTFSPFLLPDLEAAEVEIGKTYQEFLKKEYLNKNGSYKDGVEAEQFTKDGFSEPLDDESKVSLIFAQMRLAAMQNPKDEIEFNFYDDRKDIVEGLQKFFQENPELIPKNVTLNLKGYSGPKLTQEQVQANYITLASKS</sequence>
<keyword evidence="3" id="KW-1185">Reference proteome</keyword>